<dbReference type="PANTHER" id="PTHR47738">
    <property type="entry name" value="PTS SYSTEM FRUCTOSE-LIKE EIIA COMPONENT-RELATED"/>
    <property type="match status" value="1"/>
</dbReference>
<dbReference type="PANTHER" id="PTHR47738:SF1">
    <property type="entry name" value="NITROGEN REGULATORY PROTEIN"/>
    <property type="match status" value="1"/>
</dbReference>
<dbReference type="InterPro" id="IPR002178">
    <property type="entry name" value="PTS_EIIA_type-2_dom"/>
</dbReference>
<dbReference type="Gene3D" id="3.40.930.10">
    <property type="entry name" value="Mannitol-specific EII, Chain A"/>
    <property type="match status" value="1"/>
</dbReference>
<protein>
    <submittedName>
        <fullName evidence="2">PTS sugar transporter subunit IIA</fullName>
    </submittedName>
</protein>
<dbReference type="GO" id="GO:0030295">
    <property type="term" value="F:protein kinase activator activity"/>
    <property type="evidence" value="ECO:0007669"/>
    <property type="project" value="TreeGrafter"/>
</dbReference>
<dbReference type="SUPFAM" id="SSF55804">
    <property type="entry name" value="Phoshotransferase/anion transport protein"/>
    <property type="match status" value="1"/>
</dbReference>
<dbReference type="Proteomes" id="UP000239936">
    <property type="component" value="Unassembled WGS sequence"/>
</dbReference>
<evidence type="ECO:0000259" key="1">
    <source>
        <dbReference type="PROSITE" id="PS51094"/>
    </source>
</evidence>
<gene>
    <name evidence="2" type="ORF">CXB77_07315</name>
</gene>
<accession>A0A2S7XSI4</accession>
<name>A0A2S7XSI4_9GAMM</name>
<dbReference type="InterPro" id="IPR051541">
    <property type="entry name" value="PTS_SugarTrans_NitroReg"/>
</dbReference>
<keyword evidence="2" id="KW-0813">Transport</keyword>
<comment type="caution">
    <text evidence="2">The sequence shown here is derived from an EMBL/GenBank/DDBJ whole genome shotgun (WGS) entry which is preliminary data.</text>
</comment>
<organism evidence="2 3">
    <name type="scientific">Chromatium okenii</name>
    <dbReference type="NCBI Taxonomy" id="61644"/>
    <lineage>
        <taxon>Bacteria</taxon>
        <taxon>Pseudomonadati</taxon>
        <taxon>Pseudomonadota</taxon>
        <taxon>Gammaproteobacteria</taxon>
        <taxon>Chromatiales</taxon>
        <taxon>Chromatiaceae</taxon>
        <taxon>Chromatium</taxon>
    </lineage>
</organism>
<dbReference type="AlphaFoldDB" id="A0A2S7XSI4"/>
<dbReference type="Pfam" id="PF00359">
    <property type="entry name" value="PTS_EIIA_2"/>
    <property type="match status" value="1"/>
</dbReference>
<evidence type="ECO:0000313" key="3">
    <source>
        <dbReference type="Proteomes" id="UP000239936"/>
    </source>
</evidence>
<dbReference type="InterPro" id="IPR016152">
    <property type="entry name" value="PTrfase/Anion_transptr"/>
</dbReference>
<dbReference type="PROSITE" id="PS51094">
    <property type="entry name" value="PTS_EIIA_TYPE_2"/>
    <property type="match status" value="1"/>
</dbReference>
<sequence>MLSTDLINETRVICGLEITSKKRLLEILAQLLASAHPRLDAEVVFERLLERERLGSTALGHGIALPHARTKDVTEVIGALVQLQRGIDYDGADSDEPVDLAFALLAPEAANDEHLRLLAQLAGRFSDPSIRERLRQADSPSGLLQALNISDS</sequence>
<keyword evidence="2" id="KW-0762">Sugar transport</keyword>
<dbReference type="EMBL" id="PPGH01000034">
    <property type="protein sequence ID" value="PQJ96606.1"/>
    <property type="molecule type" value="Genomic_DNA"/>
</dbReference>
<reference evidence="2 3" key="1">
    <citation type="submission" date="2018-01" db="EMBL/GenBank/DDBJ databases">
        <title>The complete genome sequence of Chromatium okenii LaCa, a purple sulfur bacterium with a turbulent life.</title>
        <authorList>
            <person name="Luedin S.M."/>
            <person name="Liechti N."/>
            <person name="Storelli N."/>
            <person name="Danza F."/>
            <person name="Wittwer M."/>
            <person name="Pothier J.F."/>
            <person name="Tonolla M.A."/>
        </authorList>
    </citation>
    <scope>NUCLEOTIDE SEQUENCE [LARGE SCALE GENOMIC DNA]</scope>
    <source>
        <strain evidence="2 3">LaCa</strain>
    </source>
</reference>
<dbReference type="OrthoDB" id="95460at2"/>
<evidence type="ECO:0000313" key="2">
    <source>
        <dbReference type="EMBL" id="PQJ96606.1"/>
    </source>
</evidence>
<dbReference type="PROSITE" id="PS00372">
    <property type="entry name" value="PTS_EIIA_TYPE_2_HIS"/>
    <property type="match status" value="1"/>
</dbReference>
<feature type="domain" description="PTS EIIA type-2" evidence="1">
    <location>
        <begin position="5"/>
        <end position="150"/>
    </location>
</feature>
<keyword evidence="3" id="KW-1185">Reference proteome</keyword>
<dbReference type="CDD" id="cd00211">
    <property type="entry name" value="PTS_IIA_fru"/>
    <property type="match status" value="1"/>
</dbReference>
<proteinExistence type="predicted"/>